<keyword evidence="2" id="KW-0812">Transmembrane</keyword>
<sequence>MDFGGNLWLIVIAAIVVLIVAWLLLRPRQRIQLGDSTPLRPHMSNPRPEAEGRGLAGEAAAATSDVAGEIIKAPVHQALAGGEARDEFTRIKGVGPKFADALHALGYNRFEQLSRLTPEELDRLDGQLGPFRGRLQRDRVIEQADYLARGDTDGFESRFGKL</sequence>
<name>A0ABX6T9B7_9SPHN</name>
<evidence type="ECO:0000256" key="2">
    <source>
        <dbReference type="SAM" id="Phobius"/>
    </source>
</evidence>
<evidence type="ECO:0000256" key="1">
    <source>
        <dbReference type="SAM" id="MobiDB-lite"/>
    </source>
</evidence>
<protein>
    <submittedName>
        <fullName evidence="3">Uncharacterized protein</fullName>
    </submittedName>
</protein>
<dbReference type="EMBL" id="CP060782">
    <property type="protein sequence ID" value="QNP45308.1"/>
    <property type="molecule type" value="Genomic_DNA"/>
</dbReference>
<keyword evidence="2" id="KW-1133">Transmembrane helix</keyword>
<accession>A0ABX6T9B7</accession>
<dbReference type="Gene3D" id="1.10.150.20">
    <property type="entry name" value="5' to 3' exonuclease, C-terminal subdomain"/>
    <property type="match status" value="1"/>
</dbReference>
<organism evidence="3 4">
    <name type="scientific">Sphingomonas sediminicola</name>
    <dbReference type="NCBI Taxonomy" id="386874"/>
    <lineage>
        <taxon>Bacteria</taxon>
        <taxon>Pseudomonadati</taxon>
        <taxon>Pseudomonadota</taxon>
        <taxon>Alphaproteobacteria</taxon>
        <taxon>Sphingomonadales</taxon>
        <taxon>Sphingomonadaceae</taxon>
        <taxon>Sphingomonas</taxon>
    </lineage>
</organism>
<proteinExistence type="predicted"/>
<evidence type="ECO:0000313" key="3">
    <source>
        <dbReference type="EMBL" id="QNP45308.1"/>
    </source>
</evidence>
<dbReference type="Proteomes" id="UP000516105">
    <property type="component" value="Chromosome"/>
</dbReference>
<dbReference type="RefSeq" id="WP_187708264.1">
    <property type="nucleotide sequence ID" value="NZ_CP060782.1"/>
</dbReference>
<feature type="transmembrane region" description="Helical" evidence="2">
    <location>
        <begin position="6"/>
        <end position="25"/>
    </location>
</feature>
<reference evidence="3 4" key="1">
    <citation type="submission" date="2020-08" db="EMBL/GenBank/DDBJ databases">
        <title>Genome sequence of Sphingomonas sediminicola KACC 15039T.</title>
        <authorList>
            <person name="Hyun D.-W."/>
            <person name="Bae J.-W."/>
        </authorList>
    </citation>
    <scope>NUCLEOTIDE SEQUENCE [LARGE SCALE GENOMIC DNA]</scope>
    <source>
        <strain evidence="3 4">KACC 15039</strain>
    </source>
</reference>
<keyword evidence="2" id="KW-0472">Membrane</keyword>
<feature type="region of interest" description="Disordered" evidence="1">
    <location>
        <begin position="35"/>
        <end position="58"/>
    </location>
</feature>
<gene>
    <name evidence="3" type="ORF">H9L14_11935</name>
</gene>
<evidence type="ECO:0000313" key="4">
    <source>
        <dbReference type="Proteomes" id="UP000516105"/>
    </source>
</evidence>
<keyword evidence="4" id="KW-1185">Reference proteome</keyword>